<dbReference type="Pfam" id="PF00535">
    <property type="entry name" value="Glycos_transf_2"/>
    <property type="match status" value="1"/>
</dbReference>
<dbReference type="AlphaFoldDB" id="A0A6L7IXU8"/>
<dbReference type="KEGG" id="egd:GS424_013940"/>
<evidence type="ECO:0000256" key="1">
    <source>
        <dbReference type="ARBA" id="ARBA00022676"/>
    </source>
</evidence>
<dbReference type="PANTHER" id="PTHR22916:SF51">
    <property type="entry name" value="GLYCOSYLTRANSFERASE EPSH-RELATED"/>
    <property type="match status" value="1"/>
</dbReference>
<evidence type="ECO:0000313" key="4">
    <source>
        <dbReference type="EMBL" id="QOS67601.1"/>
    </source>
</evidence>
<sequence>MTEVSIVLPVYNVEPFLERCLDSLFSQTFRDFEIVAIDDGSTDNSGYILDLYSKLDSRVMVVHKANGGVSSARNEGIELSTGEYIFFCDPDDWLEEQSLGVMYNEAKRCGADVVISDFFRDCDGMSSSVKLFPGNFATTDKGSIGVLQNAVLYSQASTFSSSAFSRVNSFGGAAWHHLIKRALVEEHGIRFDSYLDGMLEDGLFMLHVFQHAASVAYFQFPTYHYCVSLTSSTHRFLPDFEEKFNRVCLRLSEFERQFDKGDDFRQARYMRLISFIGKACEVFYFNPENRLGQSERYAHFKQLVQGEPYRSAIKQVDIRLFEKLKTRIQVLALKMGLIRAFWNVKKRRYS</sequence>
<dbReference type="SUPFAM" id="SSF53448">
    <property type="entry name" value="Nucleotide-diphospho-sugar transferases"/>
    <property type="match status" value="1"/>
</dbReference>
<name>A0A6L7IXU8_9ACTN</name>
<protein>
    <submittedName>
        <fullName evidence="4">Glycosyltransferase</fullName>
    </submittedName>
</protein>
<dbReference type="Gene3D" id="3.90.550.10">
    <property type="entry name" value="Spore Coat Polysaccharide Biosynthesis Protein SpsA, Chain A"/>
    <property type="match status" value="1"/>
</dbReference>
<evidence type="ECO:0000256" key="2">
    <source>
        <dbReference type="ARBA" id="ARBA00022679"/>
    </source>
</evidence>
<reference evidence="4 5" key="1">
    <citation type="submission" date="2020-10" db="EMBL/GenBank/DDBJ databases">
        <title>Eggerthella sp. nov., isolated from human feces.</title>
        <authorList>
            <person name="Yajun G."/>
        </authorList>
    </citation>
    <scope>NUCLEOTIDE SEQUENCE [LARGE SCALE GENOMIC DNA]</scope>
    <source>
        <strain evidence="4 5">HF-1101</strain>
    </source>
</reference>
<organism evidence="4 5">
    <name type="scientific">Eggerthella guodeyinii</name>
    <dbReference type="NCBI Taxonomy" id="2690837"/>
    <lineage>
        <taxon>Bacteria</taxon>
        <taxon>Bacillati</taxon>
        <taxon>Actinomycetota</taxon>
        <taxon>Coriobacteriia</taxon>
        <taxon>Eggerthellales</taxon>
        <taxon>Eggerthellaceae</taxon>
        <taxon>Eggerthella</taxon>
    </lineage>
</organism>
<proteinExistence type="predicted"/>
<dbReference type="Proteomes" id="UP000478463">
    <property type="component" value="Chromosome"/>
</dbReference>
<dbReference type="PANTHER" id="PTHR22916">
    <property type="entry name" value="GLYCOSYLTRANSFERASE"/>
    <property type="match status" value="1"/>
</dbReference>
<keyword evidence="1" id="KW-0328">Glycosyltransferase</keyword>
<gene>
    <name evidence="4" type="ORF">GS424_013940</name>
</gene>
<evidence type="ECO:0000313" key="5">
    <source>
        <dbReference type="Proteomes" id="UP000478463"/>
    </source>
</evidence>
<feature type="domain" description="Glycosyltransferase 2-like" evidence="3">
    <location>
        <begin position="5"/>
        <end position="123"/>
    </location>
</feature>
<accession>A0A6L7IXU8</accession>
<dbReference type="GO" id="GO:0016757">
    <property type="term" value="F:glycosyltransferase activity"/>
    <property type="evidence" value="ECO:0007669"/>
    <property type="project" value="UniProtKB-KW"/>
</dbReference>
<evidence type="ECO:0000259" key="3">
    <source>
        <dbReference type="Pfam" id="PF00535"/>
    </source>
</evidence>
<keyword evidence="2 4" id="KW-0808">Transferase</keyword>
<dbReference type="InterPro" id="IPR029044">
    <property type="entry name" value="Nucleotide-diphossugar_trans"/>
</dbReference>
<dbReference type="CDD" id="cd00761">
    <property type="entry name" value="Glyco_tranf_GTA_type"/>
    <property type="match status" value="1"/>
</dbReference>
<dbReference type="RefSeq" id="WP_160941098.1">
    <property type="nucleotide sequence ID" value="NZ_CP063310.1"/>
</dbReference>
<dbReference type="InterPro" id="IPR001173">
    <property type="entry name" value="Glyco_trans_2-like"/>
</dbReference>
<dbReference type="EMBL" id="CP063310">
    <property type="protein sequence ID" value="QOS67601.1"/>
    <property type="molecule type" value="Genomic_DNA"/>
</dbReference>